<proteinExistence type="predicted"/>
<organism evidence="1 4">
    <name type="scientific">Cuniculiplasma divulgatum</name>
    <dbReference type="NCBI Taxonomy" id="1673428"/>
    <lineage>
        <taxon>Archaea</taxon>
        <taxon>Methanobacteriati</taxon>
        <taxon>Thermoplasmatota</taxon>
        <taxon>Thermoplasmata</taxon>
        <taxon>Thermoplasmatales</taxon>
        <taxon>Cuniculiplasmataceae</taxon>
        <taxon>Cuniculiplasma</taxon>
    </lineage>
</organism>
<reference evidence="3" key="2">
    <citation type="submission" date="2016-06" db="EMBL/GenBank/DDBJ databases">
        <authorList>
            <person name="Toshchakov V.S."/>
        </authorList>
    </citation>
    <scope>NUCLEOTIDE SEQUENCE [LARGE SCALE GENOMIC DNA]</scope>
    <source>
        <strain>PM4 (JCM 30641</strain>
        <strain evidence="3">\VKM B-2940)</strain>
    </source>
</reference>
<dbReference type="Proteomes" id="UP000187822">
    <property type="component" value="Chromosome I"/>
</dbReference>
<dbReference type="InterPro" id="IPR029044">
    <property type="entry name" value="Nucleotide-diphossugar_trans"/>
</dbReference>
<dbReference type="SUPFAM" id="SSF53448">
    <property type="entry name" value="Nucleotide-diphospho-sugar transferases"/>
    <property type="match status" value="1"/>
</dbReference>
<evidence type="ECO:0000313" key="3">
    <source>
        <dbReference type="Proteomes" id="UP000187822"/>
    </source>
</evidence>
<sequence>MKFSKISNSSLLHCPVEYNQQGVFFSIVDYRNNYFSSDKLNKIIEFYEGFENRDQLIRWMNERPKGVSNIHEVDGNKDVIVIVPTIDFNGKFARECRENIFKGLHIVFVESGKDYYFNFAHNCNVGIKKSLEYDPKWIIVSNDDMVKIDTAKLLQEQLLALNEKKYDVIFTQPSKYHSSSEKISRPNILFFVYSLIMNKNCGRTALKMYKKFLIRYLISPISGKFSKLFKNGYQYLEIQDFGIFSSLWISKVGGSIYDETFINAAEDTDLSIRIKIENARTMIIDYKIGDLIGSTLDTGNLRAVRSIAGLTYLNWKWDNKKNVFNVNGST</sequence>
<dbReference type="Proteomes" id="UP000195607">
    <property type="component" value="Chromosome I"/>
</dbReference>
<reference evidence="2" key="3">
    <citation type="submission" date="2016-06" db="EMBL/GenBank/DDBJ databases">
        <authorList>
            <person name="Olsen C.W."/>
            <person name="Carey S."/>
            <person name="Hinshaw L."/>
            <person name="Karasin A.I."/>
        </authorList>
    </citation>
    <scope>NUCLEOTIDE SEQUENCE [LARGE SCALE GENOMIC DNA]</scope>
    <source>
        <strain evidence="2">PM4</strain>
    </source>
</reference>
<evidence type="ECO:0000313" key="1">
    <source>
        <dbReference type="EMBL" id="SIM60615.1"/>
    </source>
</evidence>
<dbReference type="EMBL" id="LT671858">
    <property type="protein sequence ID" value="SIM60615.1"/>
    <property type="molecule type" value="Genomic_DNA"/>
</dbReference>
<accession>A0A1N5UKJ8</accession>
<dbReference type="EMBL" id="LT719092">
    <property type="protein sequence ID" value="SJK84832.1"/>
    <property type="molecule type" value="Genomic_DNA"/>
</dbReference>
<dbReference type="AlphaFoldDB" id="A0A1N5UKJ8"/>
<gene>
    <name evidence="2" type="ORF">CPM_1000</name>
    <name evidence="1" type="ORF">CSP5_0986</name>
</gene>
<protein>
    <submittedName>
        <fullName evidence="1">Uncharacterized protein</fullName>
    </submittedName>
</protein>
<reference evidence="1 4" key="1">
    <citation type="submission" date="2016-04" db="EMBL/GenBank/DDBJ databases">
        <authorList>
            <person name="Evans L.H."/>
            <person name="Alamgir A."/>
            <person name="Owens N."/>
            <person name="Weber N.D."/>
            <person name="Virtaneva K."/>
            <person name="Barbian K."/>
            <person name="Babar A."/>
            <person name="Rosenke K."/>
        </authorList>
    </citation>
    <scope>NUCLEOTIDE SEQUENCE [LARGE SCALE GENOMIC DNA]</scope>
    <source>
        <strain evidence="1">S5</strain>
        <strain evidence="4">S5(T) (JCM 30642 \VKM B-2941)</strain>
    </source>
</reference>
<evidence type="ECO:0000313" key="2">
    <source>
        <dbReference type="EMBL" id="SJK84832.1"/>
    </source>
</evidence>
<keyword evidence="3" id="KW-1185">Reference proteome</keyword>
<evidence type="ECO:0000313" key="4">
    <source>
        <dbReference type="Proteomes" id="UP000195607"/>
    </source>
</evidence>
<dbReference type="KEGG" id="cdiv:CPM_1000"/>
<name>A0A1N5UKJ8_9ARCH</name>